<dbReference type="InterPro" id="IPR036844">
    <property type="entry name" value="Hint_dom_sf"/>
</dbReference>
<feature type="compositionally biased region" description="Polar residues" evidence="2">
    <location>
        <begin position="661"/>
        <end position="677"/>
    </location>
</feature>
<feature type="compositionally biased region" description="Basic and acidic residues" evidence="2">
    <location>
        <begin position="250"/>
        <end position="268"/>
    </location>
</feature>
<dbReference type="GO" id="GO:0016540">
    <property type="term" value="P:protein autoprocessing"/>
    <property type="evidence" value="ECO:0007669"/>
    <property type="project" value="InterPro"/>
</dbReference>
<evidence type="ECO:0000259" key="4">
    <source>
        <dbReference type="SMART" id="SM00306"/>
    </source>
</evidence>
<dbReference type="InterPro" id="IPR052140">
    <property type="entry name" value="Dev_Signal_Hedgehog-like"/>
</dbReference>
<dbReference type="SMART" id="SM00306">
    <property type="entry name" value="HintN"/>
    <property type="match status" value="1"/>
</dbReference>
<feature type="compositionally biased region" description="Basic and acidic residues" evidence="2">
    <location>
        <begin position="302"/>
        <end position="314"/>
    </location>
</feature>
<evidence type="ECO:0000256" key="2">
    <source>
        <dbReference type="SAM" id="MobiDB-lite"/>
    </source>
</evidence>
<feature type="non-terminal residue" evidence="5">
    <location>
        <position position="1"/>
    </location>
</feature>
<dbReference type="AlphaFoldDB" id="A0A0D8XPK6"/>
<feature type="compositionally biased region" description="Low complexity" evidence="2">
    <location>
        <begin position="692"/>
        <end position="711"/>
    </location>
</feature>
<dbReference type="InterPro" id="IPR003586">
    <property type="entry name" value="Hint_dom_C"/>
</dbReference>
<feature type="compositionally biased region" description="Basic and acidic residues" evidence="2">
    <location>
        <begin position="550"/>
        <end position="564"/>
    </location>
</feature>
<feature type="compositionally biased region" description="Polar residues" evidence="2">
    <location>
        <begin position="505"/>
        <end position="514"/>
    </location>
</feature>
<feature type="compositionally biased region" description="Basic and acidic residues" evidence="2">
    <location>
        <begin position="327"/>
        <end position="372"/>
    </location>
</feature>
<dbReference type="STRING" id="29172.A0A0D8XPK6"/>
<keyword evidence="6" id="KW-1185">Reference proteome</keyword>
<feature type="compositionally biased region" description="Basic and acidic residues" evidence="2">
    <location>
        <begin position="276"/>
        <end position="294"/>
    </location>
</feature>
<keyword evidence="1" id="KW-0217">Developmental protein</keyword>
<dbReference type="SMART" id="SM00305">
    <property type="entry name" value="HintC"/>
    <property type="match status" value="1"/>
</dbReference>
<dbReference type="InterPro" id="IPR001767">
    <property type="entry name" value="Hedgehog_Hint"/>
</dbReference>
<feature type="compositionally biased region" description="Polar residues" evidence="2">
    <location>
        <begin position="635"/>
        <end position="654"/>
    </location>
</feature>
<feature type="compositionally biased region" description="Basic and acidic residues" evidence="2">
    <location>
        <begin position="136"/>
        <end position="148"/>
    </location>
</feature>
<dbReference type="PANTHER" id="PTHR46706:SF12">
    <property type="entry name" value="PROTEIN QUA-1-RELATED"/>
    <property type="match status" value="1"/>
</dbReference>
<organism evidence="5 6">
    <name type="scientific">Dictyocaulus viviparus</name>
    <name type="common">Bovine lungworm</name>
    <dbReference type="NCBI Taxonomy" id="29172"/>
    <lineage>
        <taxon>Eukaryota</taxon>
        <taxon>Metazoa</taxon>
        <taxon>Ecdysozoa</taxon>
        <taxon>Nematoda</taxon>
        <taxon>Chromadorea</taxon>
        <taxon>Rhabditida</taxon>
        <taxon>Rhabditina</taxon>
        <taxon>Rhabditomorpha</taxon>
        <taxon>Strongyloidea</taxon>
        <taxon>Metastrongylidae</taxon>
        <taxon>Dictyocaulus</taxon>
    </lineage>
</organism>
<feature type="region of interest" description="Disordered" evidence="2">
    <location>
        <begin position="82"/>
        <end position="722"/>
    </location>
</feature>
<dbReference type="CDD" id="cd00081">
    <property type="entry name" value="Hint"/>
    <property type="match status" value="1"/>
</dbReference>
<gene>
    <name evidence="5" type="ORF">DICVIV_08288</name>
</gene>
<protein>
    <submittedName>
        <fullName evidence="5">Hint module</fullName>
    </submittedName>
</protein>
<feature type="compositionally biased region" description="Basic and acidic residues" evidence="2">
    <location>
        <begin position="159"/>
        <end position="188"/>
    </location>
</feature>
<evidence type="ECO:0000256" key="1">
    <source>
        <dbReference type="ARBA" id="ARBA00022473"/>
    </source>
</evidence>
<dbReference type="EMBL" id="KN716394">
    <property type="protein sequence ID" value="KJH45672.1"/>
    <property type="molecule type" value="Genomic_DNA"/>
</dbReference>
<feature type="compositionally biased region" description="Low complexity" evidence="2">
    <location>
        <begin position="482"/>
        <end position="491"/>
    </location>
</feature>
<dbReference type="Pfam" id="PF01079">
    <property type="entry name" value="Hint"/>
    <property type="match status" value="1"/>
</dbReference>
<accession>A0A0D8XPK6</accession>
<feature type="compositionally biased region" description="Basic and acidic residues" evidence="2">
    <location>
        <begin position="203"/>
        <end position="240"/>
    </location>
</feature>
<evidence type="ECO:0000259" key="3">
    <source>
        <dbReference type="SMART" id="SM00305"/>
    </source>
</evidence>
<reference evidence="6" key="2">
    <citation type="journal article" date="2016" name="Sci. Rep.">
        <title>Dictyocaulus viviparus genome, variome and transcriptome elucidate lungworm biology and support future intervention.</title>
        <authorList>
            <person name="McNulty S.N."/>
            <person name="Strube C."/>
            <person name="Rosa B.A."/>
            <person name="Martin J.C."/>
            <person name="Tyagi R."/>
            <person name="Choi Y.J."/>
            <person name="Wang Q."/>
            <person name="Hallsworth Pepin K."/>
            <person name="Zhang X."/>
            <person name="Ozersky P."/>
            <person name="Wilson R.K."/>
            <person name="Sternberg P.W."/>
            <person name="Gasser R.B."/>
            <person name="Mitreva M."/>
        </authorList>
    </citation>
    <scope>NUCLEOTIDE SEQUENCE [LARGE SCALE GENOMIC DNA]</scope>
    <source>
        <strain evidence="6">HannoverDv2000</strain>
    </source>
</reference>
<feature type="compositionally biased region" description="Basic and acidic residues" evidence="2">
    <location>
        <begin position="401"/>
        <end position="423"/>
    </location>
</feature>
<feature type="domain" description="Hint" evidence="4">
    <location>
        <begin position="777"/>
        <end position="903"/>
    </location>
</feature>
<dbReference type="Proteomes" id="UP000053766">
    <property type="component" value="Unassembled WGS sequence"/>
</dbReference>
<evidence type="ECO:0000313" key="5">
    <source>
        <dbReference type="EMBL" id="KJH45672.1"/>
    </source>
</evidence>
<dbReference type="InterPro" id="IPR003587">
    <property type="entry name" value="Hint_dom_N"/>
</dbReference>
<feature type="compositionally biased region" description="Basic and acidic residues" evidence="2">
    <location>
        <begin position="572"/>
        <end position="582"/>
    </location>
</feature>
<proteinExistence type="predicted"/>
<feature type="domain" description="Hint" evidence="3">
    <location>
        <begin position="905"/>
        <end position="949"/>
    </location>
</feature>
<feature type="compositionally biased region" description="Gly residues" evidence="2">
    <location>
        <begin position="737"/>
        <end position="758"/>
    </location>
</feature>
<dbReference type="PANTHER" id="PTHR46706">
    <property type="entry name" value="PROTEIN QUA-1-RELATED"/>
    <property type="match status" value="1"/>
</dbReference>
<name>A0A0D8XPK6_DICVI</name>
<dbReference type="Gene3D" id="2.170.16.10">
    <property type="entry name" value="Hedgehog/Intein (Hint) domain"/>
    <property type="match status" value="1"/>
</dbReference>
<feature type="compositionally biased region" description="Polar residues" evidence="2">
    <location>
        <begin position="604"/>
        <end position="624"/>
    </location>
</feature>
<dbReference type="MEROPS" id="C46.A05"/>
<reference evidence="5 6" key="1">
    <citation type="submission" date="2013-11" db="EMBL/GenBank/DDBJ databases">
        <title>Draft genome of the bovine lungworm Dictyocaulus viviparus.</title>
        <authorList>
            <person name="Mitreva M."/>
        </authorList>
    </citation>
    <scope>NUCLEOTIDE SEQUENCE [LARGE SCALE GENOMIC DNA]</scope>
    <source>
        <strain evidence="5 6">HannoverDv2000</strain>
    </source>
</reference>
<evidence type="ECO:0000313" key="6">
    <source>
        <dbReference type="Proteomes" id="UP000053766"/>
    </source>
</evidence>
<dbReference type="OrthoDB" id="5212at2759"/>
<sequence>SIFRWSTWARNAWGNVENTQRRQRIDELKPVASDSSGFPSNREAHDVNIHVNTSGNSNNIINQNLPFDKGPSQINITVHTNTKQLPTGDGTNIEAASNRNRIRNGSLKSDENDGQYTASRNRHHRKEGEVAINFQIEKRNRPDGKTGGDGDLLGAGESDSGRGKHGDKNGGKKGDLNVGDVDKSDSKKGKAGGKNLKGTGDGGKSDSKEVEVKIGDSKSRGDSDADDKKSKSKDGEDSGKIPKTKGGLGDGDRKLESKEENDSEENPKKKGNRGVVDVKSKLKGKNESGEDLKKQKGSPGGDGKKSDSKGRKGDGGNLKAGGDFDSSEEKGDSEEKKDNGGNLKSKGDLRSSEEKLNSKEEKEGGKNSKDKNNNNSGKSDNSRSEKPTGKGGAGSDSGRNPGDKAKSGKGDGERSRQAGDGADRTGSSAGDTKEDNATDTSGNGPDRHRGKNKGQGSQVGQGSKGKDGSDGNNGILRPQQLGSNSSGAKSGANGGYGKDGKNDESSTPSGSMNATKLDRKRNKLGGDNPDLSGSDGKLNGIDGKNGKRGKNGEDGEALNKKSVTDEPLIEDGTTKRTIDKSKNKQAVGNSSGSVTDYPDVVTTDGFTDNANAGGTTISVRTSGNAEGLDNAKSGGPNTNKSAGNKASTSPSKSGASVGDGSKQSSGKPTADIQSIRPTNGDALKVISRDDANGGADATTRGATTVRAVVGGPRTNNTGSSMPVLAAVGSNPLVRSGGPSGNGASRAGGVGTQGAGGAGDIMSDPQDLEDAMGRMKRMHCFPADALVTTVTGPKRMDQLAVGDFVDKFYDVEYFYVLIPSASDVLKYERVEMFYHREPETRAKFVVLMTESKKRIALTAFHLLPFGECESMRRSLRNDNGIEEWLRSSRFADKAEVGDCLMTIDDNGRMTIERIVKIGRQISEGIYSPMTVTGSLLVDGVLSSCFSQVESHTVQKVKCILSTEFQIVFDFFVYVRQFLGLHPGRHVEREGIPSFISYIYDLSHMFLPFSNF</sequence>
<feature type="compositionally biased region" description="Polar residues" evidence="2">
    <location>
        <begin position="584"/>
        <end position="594"/>
    </location>
</feature>
<feature type="region of interest" description="Disordered" evidence="2">
    <location>
        <begin position="734"/>
        <end position="765"/>
    </location>
</feature>
<dbReference type="SUPFAM" id="SSF51294">
    <property type="entry name" value="Hedgehog/intein (Hint) domain"/>
    <property type="match status" value="1"/>
</dbReference>